<dbReference type="Proteomes" id="UP000050430">
    <property type="component" value="Unassembled WGS sequence"/>
</dbReference>
<feature type="domain" description="Aminoacyl-transfer RNA synthetases class-II family profile" evidence="13">
    <location>
        <begin position="1"/>
        <end position="294"/>
    </location>
</feature>
<feature type="binding site" evidence="12">
    <location>
        <begin position="235"/>
        <end position="236"/>
    </location>
    <ligand>
        <name>L-histidine</name>
        <dbReference type="ChEBI" id="CHEBI:57595"/>
    </ligand>
</feature>
<evidence type="ECO:0000256" key="1">
    <source>
        <dbReference type="ARBA" id="ARBA00008226"/>
    </source>
</evidence>
<name>A0A0P6X1J3_9CHLR</name>
<dbReference type="SUPFAM" id="SSF52954">
    <property type="entry name" value="Class II aaRS ABD-related"/>
    <property type="match status" value="1"/>
</dbReference>
<dbReference type="InterPro" id="IPR006195">
    <property type="entry name" value="aa-tRNA-synth_II"/>
</dbReference>
<dbReference type="Gene3D" id="3.30.930.10">
    <property type="entry name" value="Bira Bifunctional Protein, Domain 2"/>
    <property type="match status" value="2"/>
</dbReference>
<comment type="caution">
    <text evidence="14">The sequence shown here is derived from an EMBL/GenBank/DDBJ whole genome shotgun (WGS) entry which is preliminary data.</text>
</comment>
<evidence type="ECO:0000256" key="4">
    <source>
        <dbReference type="ARBA" id="ARBA00022490"/>
    </source>
</evidence>
<dbReference type="InterPro" id="IPR033656">
    <property type="entry name" value="HisRS_anticodon"/>
</dbReference>
<keyword evidence="5" id="KW-0436">Ligase</keyword>
<evidence type="ECO:0000256" key="7">
    <source>
        <dbReference type="ARBA" id="ARBA00022840"/>
    </source>
</evidence>
<feature type="binding site" evidence="12">
    <location>
        <position position="101"/>
    </location>
    <ligand>
        <name>L-histidine</name>
        <dbReference type="ChEBI" id="CHEBI:57595"/>
    </ligand>
</feature>
<dbReference type="GO" id="GO:0005737">
    <property type="term" value="C:cytoplasm"/>
    <property type="evidence" value="ECO:0007669"/>
    <property type="project" value="UniProtKB-UniRule"/>
</dbReference>
<keyword evidence="8" id="KW-0648">Protein biosynthesis</keyword>
<comment type="similarity">
    <text evidence="1">Belongs to the class-II aminoacyl-tRNA synthetase family.</text>
</comment>
<evidence type="ECO:0000256" key="9">
    <source>
        <dbReference type="ARBA" id="ARBA00023146"/>
    </source>
</evidence>
<evidence type="ECO:0000259" key="13">
    <source>
        <dbReference type="PROSITE" id="PS50862"/>
    </source>
</evidence>
<evidence type="ECO:0000256" key="11">
    <source>
        <dbReference type="NCBIfam" id="TIGR00442"/>
    </source>
</evidence>
<evidence type="ECO:0000313" key="15">
    <source>
        <dbReference type="Proteomes" id="UP000050430"/>
    </source>
</evidence>
<dbReference type="CDD" id="cd00859">
    <property type="entry name" value="HisRS_anticodon"/>
    <property type="match status" value="1"/>
</dbReference>
<evidence type="ECO:0000256" key="2">
    <source>
        <dbReference type="ARBA" id="ARBA00012815"/>
    </source>
</evidence>
<dbReference type="GO" id="GO:0005524">
    <property type="term" value="F:ATP binding"/>
    <property type="evidence" value="ECO:0007669"/>
    <property type="project" value="UniProtKB-KW"/>
</dbReference>
<dbReference type="NCBIfam" id="TIGR00442">
    <property type="entry name" value="hisS"/>
    <property type="match status" value="1"/>
</dbReference>
<dbReference type="PROSITE" id="PS50862">
    <property type="entry name" value="AA_TRNA_LIGASE_II"/>
    <property type="match status" value="1"/>
</dbReference>
<dbReference type="PIRSF" id="PIRSF001549">
    <property type="entry name" value="His-tRNA_synth"/>
    <property type="match status" value="1"/>
</dbReference>
<feature type="binding site" evidence="12">
    <location>
        <position position="231"/>
    </location>
    <ligand>
        <name>L-histidine</name>
        <dbReference type="ChEBI" id="CHEBI:57595"/>
    </ligand>
</feature>
<dbReference type="PANTHER" id="PTHR43707:SF1">
    <property type="entry name" value="HISTIDINE--TRNA LIGASE, MITOCHONDRIAL-RELATED"/>
    <property type="match status" value="1"/>
</dbReference>
<dbReference type="PANTHER" id="PTHR43707">
    <property type="entry name" value="HISTIDYL-TRNA SYNTHETASE"/>
    <property type="match status" value="1"/>
</dbReference>
<dbReference type="CDD" id="cd00773">
    <property type="entry name" value="HisRS-like_core"/>
    <property type="match status" value="1"/>
</dbReference>
<keyword evidence="9" id="KW-0030">Aminoacyl-tRNA synthetase</keyword>
<feature type="binding site" evidence="12">
    <location>
        <position position="97"/>
    </location>
    <ligand>
        <name>L-histidine</name>
        <dbReference type="ChEBI" id="CHEBI:57595"/>
    </ligand>
</feature>
<dbReference type="GO" id="GO:0006427">
    <property type="term" value="P:histidyl-tRNA aminoacylation"/>
    <property type="evidence" value="ECO:0007669"/>
    <property type="project" value="UniProtKB-UniRule"/>
</dbReference>
<evidence type="ECO:0000256" key="10">
    <source>
        <dbReference type="ARBA" id="ARBA00047639"/>
    </source>
</evidence>
<dbReference type="SUPFAM" id="SSF55681">
    <property type="entry name" value="Class II aaRS and biotin synthetases"/>
    <property type="match status" value="1"/>
</dbReference>
<dbReference type="Gene3D" id="3.40.50.800">
    <property type="entry name" value="Anticodon-binding domain"/>
    <property type="match status" value="1"/>
</dbReference>
<dbReference type="PATRIC" id="fig|229920.5.peg.3029"/>
<dbReference type="InterPro" id="IPR015807">
    <property type="entry name" value="His-tRNA-ligase"/>
</dbReference>
<dbReference type="EMBL" id="LGCK01000002">
    <property type="protein sequence ID" value="KPL74793.1"/>
    <property type="molecule type" value="Genomic_DNA"/>
</dbReference>
<keyword evidence="15" id="KW-1185">Reference proteome</keyword>
<accession>A0A0P6X1J3</accession>
<evidence type="ECO:0000256" key="8">
    <source>
        <dbReference type="ARBA" id="ARBA00022917"/>
    </source>
</evidence>
<sequence>MKKVSSSFGYEEYEGPILERLDLYAAKSGEELVKEQSFVFSDRGGDQITLRPELTPTLARMIAQKQNELAFPVRWWSFGPFWRYERPQKGRTREFFQWNIDILGVDSPEADAELVAVAASFFQSVGLTPNEIKIFVNNRRLMDVTLAEMGIAPENRKTVFHIIDRRDKLNPNSWKEYALECGLTPDQFEQLCHILEDKDLWKKSDELVRFFNVLKAMKLDEFVVFDPQVIRGLEYYTGTVFEGRDAAGEGRAVFGGGRYDNLVGDVGGDPLPGVGFAMGDVMVTLLLQKYGKIPAKQEQQKMVLVTIFDSTLLPSSFSLANKLRLEGITVVTYPEAVKLQKQLKFADRKGIRFAAIQGPDEAAANTVTLKDLLKREQQTVPVEEAGKTLQSMMA</sequence>
<dbReference type="EC" id="6.1.1.21" evidence="2 11"/>
<protein>
    <recommendedName>
        <fullName evidence="3 11">Histidine--tRNA ligase</fullName>
        <ecNumber evidence="2 11">6.1.1.21</ecNumber>
    </recommendedName>
</protein>
<gene>
    <name evidence="14" type="ORF">ADM99_01075</name>
</gene>
<evidence type="ECO:0000256" key="5">
    <source>
        <dbReference type="ARBA" id="ARBA00022598"/>
    </source>
</evidence>
<dbReference type="STRING" id="229920.ADM99_01075"/>
<feature type="binding site" evidence="12">
    <location>
        <position position="83"/>
    </location>
    <ligand>
        <name>L-histidine</name>
        <dbReference type="ChEBI" id="CHEBI:57595"/>
    </ligand>
</feature>
<keyword evidence="6" id="KW-0547">Nucleotide-binding</keyword>
<keyword evidence="4" id="KW-0963">Cytoplasm</keyword>
<evidence type="ECO:0000313" key="14">
    <source>
        <dbReference type="EMBL" id="KPL74793.1"/>
    </source>
</evidence>
<evidence type="ECO:0000256" key="12">
    <source>
        <dbReference type="PIRSR" id="PIRSR001549-1"/>
    </source>
</evidence>
<dbReference type="InterPro" id="IPR041715">
    <property type="entry name" value="HisRS-like_core"/>
</dbReference>
<reference evidence="14 15" key="1">
    <citation type="submission" date="2015-07" db="EMBL/GenBank/DDBJ databases">
        <title>Genome sequence of Leptolinea tardivitalis DSM 16556.</title>
        <authorList>
            <person name="Hemp J."/>
            <person name="Ward L.M."/>
            <person name="Pace L.A."/>
            <person name="Fischer W.W."/>
        </authorList>
    </citation>
    <scope>NUCLEOTIDE SEQUENCE [LARGE SCALE GENOMIC DNA]</scope>
    <source>
        <strain evidence="14 15">YMTK-2</strain>
    </source>
</reference>
<feature type="binding site" evidence="12">
    <location>
        <begin position="53"/>
        <end position="55"/>
    </location>
    <ligand>
        <name>L-histidine</name>
        <dbReference type="ChEBI" id="CHEBI:57595"/>
    </ligand>
</feature>
<organism evidence="14 15">
    <name type="scientific">Leptolinea tardivitalis</name>
    <dbReference type="NCBI Taxonomy" id="229920"/>
    <lineage>
        <taxon>Bacteria</taxon>
        <taxon>Bacillati</taxon>
        <taxon>Chloroflexota</taxon>
        <taxon>Anaerolineae</taxon>
        <taxon>Anaerolineales</taxon>
        <taxon>Anaerolineaceae</taxon>
        <taxon>Leptolinea</taxon>
    </lineage>
</organism>
<dbReference type="Pfam" id="PF03129">
    <property type="entry name" value="HGTP_anticodon"/>
    <property type="match status" value="1"/>
</dbReference>
<keyword evidence="7" id="KW-0067">ATP-binding</keyword>
<dbReference type="InterPro" id="IPR036621">
    <property type="entry name" value="Anticodon-bd_dom_sf"/>
</dbReference>
<comment type="catalytic activity">
    <reaction evidence="10">
        <text>tRNA(His) + L-histidine + ATP = L-histidyl-tRNA(His) + AMP + diphosphate + H(+)</text>
        <dbReference type="Rhea" id="RHEA:17313"/>
        <dbReference type="Rhea" id="RHEA-COMP:9665"/>
        <dbReference type="Rhea" id="RHEA-COMP:9689"/>
        <dbReference type="ChEBI" id="CHEBI:15378"/>
        <dbReference type="ChEBI" id="CHEBI:30616"/>
        <dbReference type="ChEBI" id="CHEBI:33019"/>
        <dbReference type="ChEBI" id="CHEBI:57595"/>
        <dbReference type="ChEBI" id="CHEBI:78442"/>
        <dbReference type="ChEBI" id="CHEBI:78527"/>
        <dbReference type="ChEBI" id="CHEBI:456215"/>
        <dbReference type="EC" id="6.1.1.21"/>
    </reaction>
</comment>
<dbReference type="InterPro" id="IPR045864">
    <property type="entry name" value="aa-tRNA-synth_II/BPL/LPL"/>
</dbReference>
<dbReference type="AlphaFoldDB" id="A0A0P6X1J3"/>
<evidence type="ECO:0000256" key="6">
    <source>
        <dbReference type="ARBA" id="ARBA00022741"/>
    </source>
</evidence>
<dbReference type="Pfam" id="PF13393">
    <property type="entry name" value="tRNA-synt_His"/>
    <property type="match status" value="1"/>
</dbReference>
<proteinExistence type="inferred from homology"/>
<dbReference type="InterPro" id="IPR004154">
    <property type="entry name" value="Anticodon-bd"/>
</dbReference>
<evidence type="ECO:0000256" key="3">
    <source>
        <dbReference type="ARBA" id="ARBA00017399"/>
    </source>
</evidence>
<dbReference type="InterPro" id="IPR004516">
    <property type="entry name" value="HisRS/HisZ"/>
</dbReference>
<dbReference type="GO" id="GO:0004821">
    <property type="term" value="F:histidine-tRNA ligase activity"/>
    <property type="evidence" value="ECO:0007669"/>
    <property type="project" value="UniProtKB-UniRule"/>
</dbReference>